<name>A0ABT5HE58_9CAUL</name>
<dbReference type="RefSeq" id="WP_272742870.1">
    <property type="nucleotide sequence ID" value="NZ_JAQQKV010000001.1"/>
</dbReference>
<dbReference type="SUPFAM" id="SSF103190">
    <property type="entry name" value="Sensory domain-like"/>
    <property type="match status" value="1"/>
</dbReference>
<protein>
    <submittedName>
        <fullName evidence="8">Cache 3/Cache 2 fusion domain-containing protein</fullName>
    </submittedName>
</protein>
<proteinExistence type="inferred from homology"/>
<dbReference type="PANTHER" id="PTHR32089">
    <property type="entry name" value="METHYL-ACCEPTING CHEMOTAXIS PROTEIN MCPB"/>
    <property type="match status" value="1"/>
</dbReference>
<feature type="region of interest" description="Disordered" evidence="4">
    <location>
        <begin position="508"/>
        <end position="541"/>
    </location>
</feature>
<dbReference type="PANTHER" id="PTHR32089:SF112">
    <property type="entry name" value="LYSOZYME-LIKE PROTEIN-RELATED"/>
    <property type="match status" value="1"/>
</dbReference>
<dbReference type="Pfam" id="PF00672">
    <property type="entry name" value="HAMP"/>
    <property type="match status" value="1"/>
</dbReference>
<dbReference type="InterPro" id="IPR029151">
    <property type="entry name" value="Sensor-like_sf"/>
</dbReference>
<organism evidence="8 9">
    <name type="scientific">Asticcacaulis machinosus</name>
    <dbReference type="NCBI Taxonomy" id="2984211"/>
    <lineage>
        <taxon>Bacteria</taxon>
        <taxon>Pseudomonadati</taxon>
        <taxon>Pseudomonadota</taxon>
        <taxon>Alphaproteobacteria</taxon>
        <taxon>Caulobacterales</taxon>
        <taxon>Caulobacteraceae</taxon>
        <taxon>Asticcacaulis</taxon>
    </lineage>
</organism>
<accession>A0ABT5HE58</accession>
<evidence type="ECO:0000256" key="1">
    <source>
        <dbReference type="ARBA" id="ARBA00023224"/>
    </source>
</evidence>
<dbReference type="CDD" id="cd06225">
    <property type="entry name" value="HAMP"/>
    <property type="match status" value="1"/>
</dbReference>
<evidence type="ECO:0000313" key="9">
    <source>
        <dbReference type="Proteomes" id="UP001218579"/>
    </source>
</evidence>
<evidence type="ECO:0000259" key="7">
    <source>
        <dbReference type="PROSITE" id="PS50885"/>
    </source>
</evidence>
<dbReference type="SUPFAM" id="SSF58104">
    <property type="entry name" value="Methyl-accepting chemotaxis protein (MCP) signaling domain"/>
    <property type="match status" value="1"/>
</dbReference>
<comment type="caution">
    <text evidence="8">The sequence shown here is derived from an EMBL/GenBank/DDBJ whole genome shotgun (WGS) entry which is preliminary data.</text>
</comment>
<feature type="transmembrane region" description="Helical" evidence="5">
    <location>
        <begin position="12"/>
        <end position="33"/>
    </location>
</feature>
<evidence type="ECO:0000256" key="5">
    <source>
        <dbReference type="SAM" id="Phobius"/>
    </source>
</evidence>
<keyword evidence="9" id="KW-1185">Reference proteome</keyword>
<evidence type="ECO:0000256" key="4">
    <source>
        <dbReference type="SAM" id="MobiDB-lite"/>
    </source>
</evidence>
<sequence length="569" mass="59025">MRTVLSSLKGRILGAVFACIATAVLMSAGFDFLSMKAEQDAQVRQQLEWSLRVAADKYATIATGTEVETDEAGIVQAVRAETIADIADNGLVDAIGQINSGYVTIFAADEAAQDFVRLSTNVIKADGNRAVGTPLGKDSAAFPAISAGKPFFGVAAIVGEKYQTAYTPVINADGKVIGIIFVGTAKVSDLNAALIGQALKLGGMAIVMLLLTSAVVYGLLSKEFKKIEKISNAARDIAQGQLDRDIPHQNDSDEIGLIGRAIGNLRDAAREREALREQQAIEAAQALARRDSTQTGVATFLQTTRSLFDALSQDVHALSRLSGDMQSSAVATAQSTDTAAQTSDEASRTVANVAEASQTLARAVDEVSASVQSTSQALHKATVEGDAATVKVAQLANAAEKIDDVVRLIRQIAAQTNLLALNATIEAARAGEAGKGFAVVATEVKSLANQTAKATEDIVAQISEIQTATRDTVDAITNITAVLGEVQNLASAMSGAVADQSQSSSAISEGASSAARSADDTRQAVVNASERVAASRQTAQDLATAADRVTDALSHLSSAVETFASDRAA</sequence>
<dbReference type="InterPro" id="IPR004089">
    <property type="entry name" value="MCPsignal_dom"/>
</dbReference>
<feature type="domain" description="Methyl-accepting transducer" evidence="6">
    <location>
        <begin position="307"/>
        <end position="540"/>
    </location>
</feature>
<keyword evidence="5" id="KW-0472">Membrane</keyword>
<dbReference type="InterPro" id="IPR003660">
    <property type="entry name" value="HAMP_dom"/>
</dbReference>
<dbReference type="Pfam" id="PF00015">
    <property type="entry name" value="MCPsignal"/>
    <property type="match status" value="1"/>
</dbReference>
<dbReference type="Pfam" id="PF17201">
    <property type="entry name" value="Cache_3-Cache_2"/>
    <property type="match status" value="1"/>
</dbReference>
<dbReference type="Gene3D" id="6.10.340.10">
    <property type="match status" value="1"/>
</dbReference>
<evidence type="ECO:0000256" key="3">
    <source>
        <dbReference type="PROSITE-ProRule" id="PRU00284"/>
    </source>
</evidence>
<keyword evidence="5" id="KW-0812">Transmembrane</keyword>
<dbReference type="SMART" id="SM00304">
    <property type="entry name" value="HAMP"/>
    <property type="match status" value="1"/>
</dbReference>
<dbReference type="PROSITE" id="PS50885">
    <property type="entry name" value="HAMP"/>
    <property type="match status" value="1"/>
</dbReference>
<dbReference type="SMART" id="SM00283">
    <property type="entry name" value="MA"/>
    <property type="match status" value="1"/>
</dbReference>
<evidence type="ECO:0000313" key="8">
    <source>
        <dbReference type="EMBL" id="MDC7674541.1"/>
    </source>
</evidence>
<evidence type="ECO:0000256" key="2">
    <source>
        <dbReference type="ARBA" id="ARBA00029447"/>
    </source>
</evidence>
<dbReference type="EMBL" id="JAQQKV010000001">
    <property type="protein sequence ID" value="MDC7674541.1"/>
    <property type="molecule type" value="Genomic_DNA"/>
</dbReference>
<keyword evidence="1 3" id="KW-0807">Transducer</keyword>
<feature type="domain" description="HAMP" evidence="7">
    <location>
        <begin position="227"/>
        <end position="274"/>
    </location>
</feature>
<dbReference type="InterPro" id="IPR033462">
    <property type="entry name" value="Cache_3-Cache_2"/>
</dbReference>
<dbReference type="Proteomes" id="UP001218579">
    <property type="component" value="Unassembled WGS sequence"/>
</dbReference>
<dbReference type="Gene3D" id="1.10.287.950">
    <property type="entry name" value="Methyl-accepting chemotaxis protein"/>
    <property type="match status" value="1"/>
</dbReference>
<dbReference type="PROSITE" id="PS50111">
    <property type="entry name" value="CHEMOTAXIS_TRANSDUC_2"/>
    <property type="match status" value="1"/>
</dbReference>
<reference evidence="8 9" key="1">
    <citation type="submission" date="2023-01" db="EMBL/GenBank/DDBJ databases">
        <title>Novel species of the genus Asticcacaulis isolated from rivers.</title>
        <authorList>
            <person name="Lu H."/>
        </authorList>
    </citation>
    <scope>NUCLEOTIDE SEQUENCE [LARGE SCALE GENOMIC DNA]</scope>
    <source>
        <strain evidence="8 9">LKC15W</strain>
    </source>
</reference>
<evidence type="ECO:0000259" key="6">
    <source>
        <dbReference type="PROSITE" id="PS50111"/>
    </source>
</evidence>
<gene>
    <name evidence="8" type="ORF">PQU98_00195</name>
</gene>
<comment type="similarity">
    <text evidence="2">Belongs to the methyl-accepting chemotaxis (MCP) protein family.</text>
</comment>
<keyword evidence="5" id="KW-1133">Transmembrane helix</keyword>